<dbReference type="PRINTS" id="PR00344">
    <property type="entry name" value="BCTRLSENSOR"/>
</dbReference>
<dbReference type="Proteomes" id="UP000266292">
    <property type="component" value="Chromosome"/>
</dbReference>
<dbReference type="SUPFAM" id="SSF47384">
    <property type="entry name" value="Homodimeric domain of signal transducing histidine kinase"/>
    <property type="match status" value="1"/>
</dbReference>
<keyword evidence="7" id="KW-0472">Membrane</keyword>
<name>A0A1X9YR98_9BACT</name>
<keyword evidence="6" id="KW-0902">Two-component regulatory system</keyword>
<keyword evidence="7" id="KW-0812">Transmembrane</keyword>
<dbReference type="SUPFAM" id="SSF55874">
    <property type="entry name" value="ATPase domain of HSP90 chaperone/DNA topoisomerase II/histidine kinase"/>
    <property type="match status" value="1"/>
</dbReference>
<feature type="domain" description="Histidine kinase" evidence="8">
    <location>
        <begin position="226"/>
        <end position="441"/>
    </location>
</feature>
<dbReference type="OrthoDB" id="9757990at2"/>
<dbReference type="InterPro" id="IPR036890">
    <property type="entry name" value="HATPase_C_sf"/>
</dbReference>
<feature type="transmembrane region" description="Helical" evidence="7">
    <location>
        <begin position="35"/>
        <end position="54"/>
    </location>
</feature>
<dbReference type="Gene3D" id="1.10.287.130">
    <property type="match status" value="1"/>
</dbReference>
<evidence type="ECO:0000313" key="10">
    <source>
        <dbReference type="Proteomes" id="UP000266292"/>
    </source>
</evidence>
<protein>
    <recommendedName>
        <fullName evidence="2">histidine kinase</fullName>
        <ecNumber evidence="2">2.7.13.3</ecNumber>
    </recommendedName>
</protein>
<organism evidence="9 10">
    <name type="scientific">Pontibacter actiniarum</name>
    <dbReference type="NCBI Taxonomy" id="323450"/>
    <lineage>
        <taxon>Bacteria</taxon>
        <taxon>Pseudomonadati</taxon>
        <taxon>Bacteroidota</taxon>
        <taxon>Cytophagia</taxon>
        <taxon>Cytophagales</taxon>
        <taxon>Hymenobacteraceae</taxon>
        <taxon>Pontibacter</taxon>
    </lineage>
</organism>
<feature type="transmembrane region" description="Helical" evidence="7">
    <location>
        <begin position="176"/>
        <end position="195"/>
    </location>
</feature>
<dbReference type="AlphaFoldDB" id="A0A1X9YR98"/>
<keyword evidence="7" id="KW-1133">Transmembrane helix</keyword>
<dbReference type="FunFam" id="3.30.565.10:FF:000006">
    <property type="entry name" value="Sensor histidine kinase WalK"/>
    <property type="match status" value="1"/>
</dbReference>
<evidence type="ECO:0000313" key="9">
    <source>
        <dbReference type="EMBL" id="ARS35397.1"/>
    </source>
</evidence>
<comment type="catalytic activity">
    <reaction evidence="1">
        <text>ATP + protein L-histidine = ADP + protein N-phospho-L-histidine.</text>
        <dbReference type="EC" id="2.7.13.3"/>
    </reaction>
</comment>
<dbReference type="PROSITE" id="PS50109">
    <property type="entry name" value="HIS_KIN"/>
    <property type="match status" value="1"/>
</dbReference>
<dbReference type="PANTHER" id="PTHR43711">
    <property type="entry name" value="TWO-COMPONENT HISTIDINE KINASE"/>
    <property type="match status" value="1"/>
</dbReference>
<dbReference type="InterPro" id="IPR003594">
    <property type="entry name" value="HATPase_dom"/>
</dbReference>
<dbReference type="InterPro" id="IPR004358">
    <property type="entry name" value="Sig_transdc_His_kin-like_C"/>
</dbReference>
<reference evidence="10" key="1">
    <citation type="submission" date="2017-05" db="EMBL/GenBank/DDBJ databases">
        <authorList>
            <person name="Ray J."/>
            <person name="Price M."/>
            <person name="Deutschbauer A."/>
        </authorList>
    </citation>
    <scope>NUCLEOTIDE SEQUENCE [LARGE SCALE GENOMIC DNA]</scope>
    <source>
        <strain evidence="10">DSM 19842</strain>
    </source>
</reference>
<gene>
    <name evidence="9" type="ORF">CA264_08060</name>
</gene>
<dbReference type="EC" id="2.7.13.3" evidence="2"/>
<dbReference type="CDD" id="cd00075">
    <property type="entry name" value="HATPase"/>
    <property type="match status" value="1"/>
</dbReference>
<feature type="transmembrane region" description="Helical" evidence="7">
    <location>
        <begin position="146"/>
        <end position="164"/>
    </location>
</feature>
<evidence type="ECO:0000259" key="8">
    <source>
        <dbReference type="PROSITE" id="PS50109"/>
    </source>
</evidence>
<dbReference type="SMART" id="SM00387">
    <property type="entry name" value="HATPase_c"/>
    <property type="match status" value="1"/>
</dbReference>
<sequence>MKLYFYRSAPEAYTKAFSRYYLPQNLKALRLLSRVWLLIALLVLASDFVFQYAAHYSGAAFYRVAYYSYAVSGAAVWFLDRWLGGEETEQNHRLYRLLCLGYAFVFAVTCLLMSVAVQGSPVNNMTMYLLGLSLVATLFVLELREVLVLATLVELTFVVGVAFLDLPLERVIMNQTGSLFLILFFFLISRLNYSFRVNHFMQLRLIEAKNEELNALNKAKTDILGIVAHDLRGPFGNIEMMAKMLQKNTLPAEQQARFYDMILKSCQSSKGIINDLLDMARFEQEEPFELVPVDLRAFVDTVQQEWQLQLKESRSLSVQCSAAPLLVNLNQERFRRVLDNLISNAVKFTQEQGHIQVQLSQQQRQVLLCISDDGVGVPPEMRPHLFSPFSKAGRKGVRGEHSVGLGLSIARKLVELHQGTIEIDNEQQQGASFRILLPACS</sequence>
<evidence type="ECO:0000256" key="4">
    <source>
        <dbReference type="ARBA" id="ARBA00022679"/>
    </source>
</evidence>
<accession>A0A1X9YR98</accession>
<keyword evidence="10" id="KW-1185">Reference proteome</keyword>
<dbReference type="GO" id="GO:0000155">
    <property type="term" value="F:phosphorelay sensor kinase activity"/>
    <property type="evidence" value="ECO:0007669"/>
    <property type="project" value="InterPro"/>
</dbReference>
<evidence type="ECO:0000256" key="6">
    <source>
        <dbReference type="ARBA" id="ARBA00023012"/>
    </source>
</evidence>
<evidence type="ECO:0000256" key="5">
    <source>
        <dbReference type="ARBA" id="ARBA00022777"/>
    </source>
</evidence>
<keyword evidence="5 9" id="KW-0418">Kinase</keyword>
<dbReference type="InterPro" id="IPR036097">
    <property type="entry name" value="HisK_dim/P_sf"/>
</dbReference>
<dbReference type="EMBL" id="CP021235">
    <property type="protein sequence ID" value="ARS35397.1"/>
    <property type="molecule type" value="Genomic_DNA"/>
</dbReference>
<dbReference type="InterPro" id="IPR005467">
    <property type="entry name" value="His_kinase_dom"/>
</dbReference>
<keyword evidence="4" id="KW-0808">Transferase</keyword>
<dbReference type="CDD" id="cd00082">
    <property type="entry name" value="HisKA"/>
    <property type="match status" value="1"/>
</dbReference>
<dbReference type="RefSeq" id="WP_025606177.1">
    <property type="nucleotide sequence ID" value="NZ_CP021235.1"/>
</dbReference>
<dbReference type="SMART" id="SM00388">
    <property type="entry name" value="HisKA"/>
    <property type="match status" value="1"/>
</dbReference>
<evidence type="ECO:0000256" key="7">
    <source>
        <dbReference type="SAM" id="Phobius"/>
    </source>
</evidence>
<dbReference type="STRING" id="709015.GCA_000472485_01618"/>
<dbReference type="PANTHER" id="PTHR43711:SF26">
    <property type="entry name" value="SENSOR HISTIDINE KINASE RCSC"/>
    <property type="match status" value="1"/>
</dbReference>
<dbReference type="Gene3D" id="3.30.565.10">
    <property type="entry name" value="Histidine kinase-like ATPase, C-terminal domain"/>
    <property type="match status" value="1"/>
</dbReference>
<proteinExistence type="predicted"/>
<evidence type="ECO:0000256" key="2">
    <source>
        <dbReference type="ARBA" id="ARBA00012438"/>
    </source>
</evidence>
<dbReference type="InterPro" id="IPR050736">
    <property type="entry name" value="Sensor_HK_Regulatory"/>
</dbReference>
<keyword evidence="3" id="KW-0597">Phosphoprotein</keyword>
<feature type="transmembrane region" description="Helical" evidence="7">
    <location>
        <begin position="66"/>
        <end position="83"/>
    </location>
</feature>
<dbReference type="InterPro" id="IPR003661">
    <property type="entry name" value="HisK_dim/P_dom"/>
</dbReference>
<dbReference type="Pfam" id="PF00512">
    <property type="entry name" value="HisKA"/>
    <property type="match status" value="1"/>
</dbReference>
<evidence type="ECO:0000256" key="1">
    <source>
        <dbReference type="ARBA" id="ARBA00000085"/>
    </source>
</evidence>
<dbReference type="Pfam" id="PF02518">
    <property type="entry name" value="HATPase_c"/>
    <property type="match status" value="1"/>
</dbReference>
<evidence type="ECO:0000256" key="3">
    <source>
        <dbReference type="ARBA" id="ARBA00022553"/>
    </source>
</evidence>
<feature type="transmembrane region" description="Helical" evidence="7">
    <location>
        <begin position="125"/>
        <end position="141"/>
    </location>
</feature>
<feature type="transmembrane region" description="Helical" evidence="7">
    <location>
        <begin position="95"/>
        <end position="119"/>
    </location>
</feature>
<dbReference type="KEGG" id="pact:CA264_08060"/>